<evidence type="ECO:0000256" key="7">
    <source>
        <dbReference type="ARBA" id="ARBA00023033"/>
    </source>
</evidence>
<comment type="catalytic activity">
    <reaction evidence="9">
        <text>3 propionate 3-nitronate + 3 O2 + H2O = 3 3-oxopropanoate + 2 nitrate + nitrite + H2O2 + 3 H(+)</text>
        <dbReference type="Rhea" id="RHEA:57332"/>
        <dbReference type="ChEBI" id="CHEBI:15377"/>
        <dbReference type="ChEBI" id="CHEBI:15378"/>
        <dbReference type="ChEBI" id="CHEBI:15379"/>
        <dbReference type="ChEBI" id="CHEBI:16240"/>
        <dbReference type="ChEBI" id="CHEBI:16301"/>
        <dbReference type="ChEBI" id="CHEBI:17632"/>
        <dbReference type="ChEBI" id="CHEBI:33190"/>
        <dbReference type="ChEBI" id="CHEBI:136067"/>
    </reaction>
</comment>
<evidence type="ECO:0000256" key="6">
    <source>
        <dbReference type="ARBA" id="ARBA00023002"/>
    </source>
</evidence>
<evidence type="ECO:0000256" key="1">
    <source>
        <dbReference type="ARBA" id="ARBA00001917"/>
    </source>
</evidence>
<dbReference type="Gene3D" id="3.20.20.70">
    <property type="entry name" value="Aldolase class I"/>
    <property type="match status" value="1"/>
</dbReference>
<keyword evidence="7 11" id="KW-0503">Monooxygenase</keyword>
<comment type="caution">
    <text evidence="11">The sequence shown here is derived from an EMBL/GenBank/DDBJ whole genome shotgun (WGS) entry which is preliminary data.</text>
</comment>
<comment type="similarity">
    <text evidence="2">Belongs to the nitronate monooxygenase family. NMO class I subfamily.</text>
</comment>
<feature type="region of interest" description="Disordered" evidence="10">
    <location>
        <begin position="354"/>
        <end position="378"/>
    </location>
</feature>
<dbReference type="GO" id="GO:0004497">
    <property type="term" value="F:monooxygenase activity"/>
    <property type="evidence" value="ECO:0007669"/>
    <property type="project" value="UniProtKB-KW"/>
</dbReference>
<name>A0ABS1WWN1_9GAMM</name>
<evidence type="ECO:0000256" key="5">
    <source>
        <dbReference type="ARBA" id="ARBA00022643"/>
    </source>
</evidence>
<evidence type="ECO:0000313" key="11">
    <source>
        <dbReference type="EMBL" id="MBM0105382.1"/>
    </source>
</evidence>
<accession>A0ABS1WWN1</accession>
<protein>
    <recommendedName>
        <fullName evidence="8">Propionate 3-nitronate monooxygenase</fullName>
    </recommendedName>
</protein>
<organism evidence="11 12">
    <name type="scientific">Steroidobacter gossypii</name>
    <dbReference type="NCBI Taxonomy" id="2805490"/>
    <lineage>
        <taxon>Bacteria</taxon>
        <taxon>Pseudomonadati</taxon>
        <taxon>Pseudomonadota</taxon>
        <taxon>Gammaproteobacteria</taxon>
        <taxon>Steroidobacterales</taxon>
        <taxon>Steroidobacteraceae</taxon>
        <taxon>Steroidobacter</taxon>
    </lineage>
</organism>
<keyword evidence="4" id="KW-0285">Flavoprotein</keyword>
<evidence type="ECO:0000256" key="4">
    <source>
        <dbReference type="ARBA" id="ARBA00022630"/>
    </source>
</evidence>
<dbReference type="RefSeq" id="WP_203167427.1">
    <property type="nucleotide sequence ID" value="NZ_JAEVLS010000002.1"/>
</dbReference>
<comment type="cofactor">
    <cofactor evidence="1">
        <name>FMN</name>
        <dbReference type="ChEBI" id="CHEBI:58210"/>
    </cofactor>
</comment>
<evidence type="ECO:0000256" key="3">
    <source>
        <dbReference type="ARBA" id="ARBA00022575"/>
    </source>
</evidence>
<dbReference type="Proteomes" id="UP000661077">
    <property type="component" value="Unassembled WGS sequence"/>
</dbReference>
<evidence type="ECO:0000256" key="10">
    <source>
        <dbReference type="SAM" id="MobiDB-lite"/>
    </source>
</evidence>
<keyword evidence="6" id="KW-0560">Oxidoreductase</keyword>
<evidence type="ECO:0000256" key="2">
    <source>
        <dbReference type="ARBA" id="ARBA00009881"/>
    </source>
</evidence>
<dbReference type="PANTHER" id="PTHR42747:SF3">
    <property type="entry name" value="NITRONATE MONOOXYGENASE-RELATED"/>
    <property type="match status" value="1"/>
</dbReference>
<evidence type="ECO:0000256" key="8">
    <source>
        <dbReference type="ARBA" id="ARBA00031155"/>
    </source>
</evidence>
<evidence type="ECO:0000313" key="12">
    <source>
        <dbReference type="Proteomes" id="UP000661077"/>
    </source>
</evidence>
<dbReference type="SUPFAM" id="SSF51412">
    <property type="entry name" value="Inosine monophosphate dehydrogenase (IMPDH)"/>
    <property type="match status" value="1"/>
</dbReference>
<reference evidence="11 12" key="1">
    <citation type="journal article" date="2021" name="Int. J. Syst. Evol. Microbiol.">
        <title>Steroidobacter gossypii sp. nov., isolated from soil of cotton cropping field.</title>
        <authorList>
            <person name="Huang R."/>
            <person name="Yang S."/>
            <person name="Zhen C."/>
            <person name="Liu W."/>
        </authorList>
    </citation>
    <scope>NUCLEOTIDE SEQUENCE [LARGE SCALE GENOMIC DNA]</scope>
    <source>
        <strain evidence="11 12">S1-65</strain>
    </source>
</reference>
<dbReference type="EMBL" id="JAEVLS010000002">
    <property type="protein sequence ID" value="MBM0105382.1"/>
    <property type="molecule type" value="Genomic_DNA"/>
</dbReference>
<keyword evidence="12" id="KW-1185">Reference proteome</keyword>
<proteinExistence type="inferred from homology"/>
<dbReference type="InterPro" id="IPR013785">
    <property type="entry name" value="Aldolase_TIM"/>
</dbReference>
<gene>
    <name evidence="11" type="ORF">JM946_11515</name>
</gene>
<evidence type="ECO:0000256" key="9">
    <source>
        <dbReference type="ARBA" id="ARBA00049401"/>
    </source>
</evidence>
<dbReference type="Pfam" id="PF03060">
    <property type="entry name" value="NMO"/>
    <property type="match status" value="1"/>
</dbReference>
<keyword evidence="3" id="KW-0216">Detoxification</keyword>
<dbReference type="InterPro" id="IPR004136">
    <property type="entry name" value="NMO"/>
</dbReference>
<sequence>MSEVKALLDLLGIEHPIIQAPMAGVSTPELAAAVSNAGGLGSLGLGASSVEQARATLRATRKLTSRPINVNLFCHRRAMADAQREGKWLAYLQPFFAEYGATPPESLKEIYETFVDNGAMLAMLSEERPAVVSFHFGLPALEWIGRLREAGMVTLACATSAAEAAACERAGVDAIVAQGMEAGGHRGVFDPELGDDGMGTFALVRTLVQQCRLPVIAAGGIMDGRGIAAAMALGAAGVQLGTAFVLCPESSANAAYRAQMKSDRAHHTRITPAISGRPARGLPNRMYEMSQENGAPPLPDYPIAYDAAKALHAAASAKGNHEFAAYWAGQGAPLARELPASQLMATLVEEWRAARAPTTSETTAQFAAPSGKARDRSC</sequence>
<dbReference type="PANTHER" id="PTHR42747">
    <property type="entry name" value="NITRONATE MONOOXYGENASE-RELATED"/>
    <property type="match status" value="1"/>
</dbReference>
<dbReference type="CDD" id="cd04730">
    <property type="entry name" value="NPD_like"/>
    <property type="match status" value="1"/>
</dbReference>
<keyword evidence="5" id="KW-0288">FMN</keyword>